<dbReference type="Gene3D" id="3.30.1490.270">
    <property type="match status" value="1"/>
</dbReference>
<dbReference type="STRING" id="377629.TERTU_0744"/>
<evidence type="ECO:0000256" key="1">
    <source>
        <dbReference type="SAM" id="MobiDB-lite"/>
    </source>
</evidence>
<reference evidence="4 5" key="1">
    <citation type="journal article" date="2009" name="PLoS ONE">
        <title>The complete genome of Teredinibacter turnerae T7901: an intracellular endosymbiont of marine wood-boring bivalves (shipworms).</title>
        <authorList>
            <person name="Yang J.C."/>
            <person name="Madupu R."/>
            <person name="Durkin A.S."/>
            <person name="Ekborg N.A."/>
            <person name="Pedamallu C.S."/>
            <person name="Hostetler J.B."/>
            <person name="Radune D."/>
            <person name="Toms B.S."/>
            <person name="Henrissat B."/>
            <person name="Coutinho P.M."/>
            <person name="Schwarz S."/>
            <person name="Field L."/>
            <person name="Trindade-Silva A.E."/>
            <person name="Soares C.A.G."/>
            <person name="Elshahawi S."/>
            <person name="Hanora A."/>
            <person name="Schmidt E.W."/>
            <person name="Haygood M.G."/>
            <person name="Posfai J."/>
            <person name="Benner J."/>
            <person name="Madinger C."/>
            <person name="Nove J."/>
            <person name="Anton B."/>
            <person name="Chaudhary K."/>
            <person name="Foster J."/>
            <person name="Holman A."/>
            <person name="Kumar S."/>
            <person name="Lessard P.A."/>
            <person name="Luyten Y.A."/>
            <person name="Slatko B."/>
            <person name="Wood N."/>
            <person name="Wu B."/>
            <person name="Teplitski M."/>
            <person name="Mougous J.D."/>
            <person name="Ward N."/>
            <person name="Eisen J.A."/>
            <person name="Badger J.H."/>
            <person name="Distel D.L."/>
        </authorList>
    </citation>
    <scope>NUCLEOTIDE SEQUENCE [LARGE SCALE GENOMIC DNA]</scope>
    <source>
        <strain evidence="5">ATCC 39867 / T7901</strain>
    </source>
</reference>
<accession>C5BPD7</accession>
<name>C5BPD7_TERTT</name>
<dbReference type="InterPro" id="IPR007296">
    <property type="entry name" value="DUF403"/>
</dbReference>
<dbReference type="InterPro" id="IPR025841">
    <property type="entry name" value="CP_ATPgrasp_2"/>
</dbReference>
<dbReference type="Gene3D" id="3.40.50.11290">
    <property type="match status" value="1"/>
</dbReference>
<feature type="region of interest" description="Disordered" evidence="1">
    <location>
        <begin position="481"/>
        <end position="502"/>
    </location>
</feature>
<sequence>MPPELHYRPSSDTADEVYAADGKPRPHWEYLLESLKSLGPKALAERQQKAQRILRDDGATYNIYGEDVRPGRTWELDLVPALISSEEWGVIESGLLERAELFNAILKDLYGERELIRHGIIPPEALFAHGGFLRACHGITTPGDHELIIHGVDMMRTESGDIYILTDRTQAPSGMGYALENRTVMSRVLPSLFRDSQVHRLATFFQRLRQKLSSLSINHDQPRVVLLTPGAHNETYFEHAYLANYLGFPLVQSGDLVVRNGFVWMRSLDGLSRVDVILRRVDDWYCDPVELRSDSQLGVAGLLEVVRAGRVVIANPLGSGVLENPLLFKYLPAISKSLIGREPRMQSVETYWCGDKQDMKYVLANLKELVIKPIYRGRGEMSINVGELPQAERETLLARVKAEPSQFVAQPLMRASHLPSFVNKSLQPRPAITRSFAVASDTSYTLMPGGLTRLGIVENGFLIAGQAGSQSKDTWVIASEPERASSQEKPAESSGSGTESQLLSLPSRVVENLFWMGRYAERAEASLRILRTVFLKLNGEEPISTVSRRHLLEAVTGITATLPGFKDCDPELLDHPDEELLLVAKAPFRLGSVYHTLTCMLQSADESKELLSSDTLRVINDIRDALDNLESALTGGLSAAPEEALDPLVTALMALSGLWQESMVRGVGWQFMDIGRRIERAMQTTCAMQHLLVPVLAENEQTTLMESLLISLEALISYRRRYRARMGISQVLELVMLDTSNPRSLLYQLDQLKNHLASLPMAKKMVELSPEQRLILEAETSARLSLLSELAADGEEEREKLSDLLGKLDELLGTLSNVISDKYFDHRIGPQQLVHNTWDDRS</sequence>
<keyword evidence="5" id="KW-1185">Reference proteome</keyword>
<dbReference type="Pfam" id="PF14403">
    <property type="entry name" value="CP_ATPgrasp_2"/>
    <property type="match status" value="1"/>
</dbReference>
<dbReference type="eggNOG" id="COG2307">
    <property type="taxonomic scope" value="Bacteria"/>
</dbReference>
<feature type="compositionally biased region" description="Basic and acidic residues" evidence="1">
    <location>
        <begin position="481"/>
        <end position="491"/>
    </location>
</feature>
<feature type="compositionally biased region" description="Polar residues" evidence="1">
    <location>
        <begin position="493"/>
        <end position="502"/>
    </location>
</feature>
<evidence type="ECO:0000313" key="4">
    <source>
        <dbReference type="EMBL" id="ACR11593.1"/>
    </source>
</evidence>
<organism evidence="4 5">
    <name type="scientific">Teredinibacter turnerae (strain ATCC 39867 / T7901)</name>
    <dbReference type="NCBI Taxonomy" id="377629"/>
    <lineage>
        <taxon>Bacteria</taxon>
        <taxon>Pseudomonadati</taxon>
        <taxon>Pseudomonadota</taxon>
        <taxon>Gammaproteobacteria</taxon>
        <taxon>Cellvibrionales</taxon>
        <taxon>Cellvibrionaceae</taxon>
        <taxon>Teredinibacter</taxon>
    </lineage>
</organism>
<dbReference type="Proteomes" id="UP000009080">
    <property type="component" value="Chromosome"/>
</dbReference>
<dbReference type="Pfam" id="PF04168">
    <property type="entry name" value="Alpha-E"/>
    <property type="match status" value="1"/>
</dbReference>
<evidence type="ECO:0000259" key="2">
    <source>
        <dbReference type="Pfam" id="PF04168"/>
    </source>
</evidence>
<dbReference type="EMBL" id="CP001614">
    <property type="protein sequence ID" value="ACR11593.1"/>
    <property type="molecule type" value="Genomic_DNA"/>
</dbReference>
<dbReference type="eggNOG" id="COG2308">
    <property type="taxonomic scope" value="Bacteria"/>
</dbReference>
<dbReference type="PANTHER" id="PTHR34595">
    <property type="entry name" value="BLR5612 PROTEIN"/>
    <property type="match status" value="1"/>
</dbReference>
<gene>
    <name evidence="4" type="ordered locus">TERTU_0744</name>
</gene>
<dbReference type="KEGG" id="ttu:TERTU_0744"/>
<dbReference type="AlphaFoldDB" id="C5BPD7"/>
<evidence type="ECO:0000313" key="5">
    <source>
        <dbReference type="Proteomes" id="UP000009080"/>
    </source>
</evidence>
<proteinExistence type="predicted"/>
<dbReference type="HOGENOM" id="CLU_013951_0_0_6"/>
<evidence type="ECO:0000259" key="3">
    <source>
        <dbReference type="Pfam" id="PF14403"/>
    </source>
</evidence>
<protein>
    <submittedName>
        <fullName evidence="4">Uncharacterized protein</fullName>
    </submittedName>
</protein>
<dbReference type="SUPFAM" id="SSF56059">
    <property type="entry name" value="Glutathione synthetase ATP-binding domain-like"/>
    <property type="match status" value="1"/>
</dbReference>
<feature type="domain" description="Circularly permuted ATP-grasp type 2" evidence="3">
    <location>
        <begin position="80"/>
        <end position="454"/>
    </location>
</feature>
<feature type="domain" description="DUF403" evidence="2">
    <location>
        <begin position="505"/>
        <end position="824"/>
    </location>
</feature>
<dbReference type="InterPro" id="IPR051680">
    <property type="entry name" value="ATP-dep_Glu-Cys_Ligase-2"/>
</dbReference>
<dbReference type="PANTHER" id="PTHR34595:SF2">
    <property type="entry name" value="BLR2978 PROTEIN"/>
    <property type="match status" value="1"/>
</dbReference>